<keyword evidence="8" id="KW-0807">Transducer</keyword>
<evidence type="ECO:0000256" key="1">
    <source>
        <dbReference type="ARBA" id="ARBA00004651"/>
    </source>
</evidence>
<dbReference type="PANTHER" id="PTHR32089:SF39">
    <property type="entry name" value="METHYL-ACCEPTING CHEMOTAXIS PROTEIN HLYB"/>
    <property type="match status" value="1"/>
</dbReference>
<keyword evidence="2" id="KW-1003">Cell membrane</keyword>
<evidence type="ECO:0000313" key="10">
    <source>
        <dbReference type="EMBL" id="VAX13921.1"/>
    </source>
</evidence>
<protein>
    <submittedName>
        <fullName evidence="10">Methyl-accepting chemotaxis protein</fullName>
    </submittedName>
</protein>
<keyword evidence="6" id="KW-1133">Transmembrane helix</keyword>
<evidence type="ECO:0000259" key="9">
    <source>
        <dbReference type="PROSITE" id="PS50111"/>
    </source>
</evidence>
<dbReference type="AlphaFoldDB" id="A0A3B1BHH5"/>
<dbReference type="InterPro" id="IPR004089">
    <property type="entry name" value="MCPsignal_dom"/>
</dbReference>
<dbReference type="GO" id="GO:0006935">
    <property type="term" value="P:chemotaxis"/>
    <property type="evidence" value="ECO:0007669"/>
    <property type="project" value="UniProtKB-KW"/>
</dbReference>
<sequence>MHIKKDAWLILLICLLLITELINEYSPIEYSFIRWVIEAIILALCLHTIKPKILNQHPNQSENDISCASENSDVFPALQRTFNNISSAAKKELGYARNETSRVRDFIEQAIRELGESFINLQTLSNKQNELIDDIVEHSAQVDSKDNESINIRQFASEVSEMMEHFIGIMISVSTQSVATVHHIDDMVEQMDGVFNLLEDVKSIAAQTNLLALNAAIEAARAGDAGRGFAVVADEVRSLSVRSSTFNEQIRDQINESKAVISRVRGTVSKMASRDMNKTMSAKERVNNLLKNITSMNEFLSAKVGDVSSVVEQINTAVAKAVRCLQFEDISRQTLNAADNHINNFIELSDNLEQALNSDDAKHNILNTLSHMNEVAENLSDCWKKEDAKAVLQQSMDEGEVEMF</sequence>
<proteinExistence type="predicted"/>
<evidence type="ECO:0000256" key="7">
    <source>
        <dbReference type="ARBA" id="ARBA00023136"/>
    </source>
</evidence>
<keyword evidence="3" id="KW-0488">Methylation</keyword>
<evidence type="ECO:0000256" key="2">
    <source>
        <dbReference type="ARBA" id="ARBA00022475"/>
    </source>
</evidence>
<organism evidence="10">
    <name type="scientific">hydrothermal vent metagenome</name>
    <dbReference type="NCBI Taxonomy" id="652676"/>
    <lineage>
        <taxon>unclassified sequences</taxon>
        <taxon>metagenomes</taxon>
        <taxon>ecological metagenomes</taxon>
    </lineage>
</organism>
<dbReference type="Pfam" id="PF00015">
    <property type="entry name" value="MCPsignal"/>
    <property type="match status" value="1"/>
</dbReference>
<keyword evidence="4" id="KW-0145">Chemotaxis</keyword>
<dbReference type="SMART" id="SM00283">
    <property type="entry name" value="MA"/>
    <property type="match status" value="1"/>
</dbReference>
<evidence type="ECO:0000256" key="8">
    <source>
        <dbReference type="ARBA" id="ARBA00023224"/>
    </source>
</evidence>
<keyword evidence="7" id="KW-0472">Membrane</keyword>
<dbReference type="PANTHER" id="PTHR32089">
    <property type="entry name" value="METHYL-ACCEPTING CHEMOTAXIS PROTEIN MCPB"/>
    <property type="match status" value="1"/>
</dbReference>
<feature type="domain" description="Methyl-accepting transducer" evidence="9">
    <location>
        <begin position="103"/>
        <end position="329"/>
    </location>
</feature>
<reference evidence="10" key="1">
    <citation type="submission" date="2018-06" db="EMBL/GenBank/DDBJ databases">
        <authorList>
            <person name="Zhirakovskaya E."/>
        </authorList>
    </citation>
    <scope>NUCLEOTIDE SEQUENCE</scope>
</reference>
<dbReference type="SUPFAM" id="SSF58104">
    <property type="entry name" value="Methyl-accepting chemotaxis protein (MCP) signaling domain"/>
    <property type="match status" value="1"/>
</dbReference>
<evidence type="ECO:0000256" key="6">
    <source>
        <dbReference type="ARBA" id="ARBA00022989"/>
    </source>
</evidence>
<dbReference type="EMBL" id="UOFZ01000145">
    <property type="protein sequence ID" value="VAX13921.1"/>
    <property type="molecule type" value="Genomic_DNA"/>
</dbReference>
<comment type="subcellular location">
    <subcellularLocation>
        <location evidence="1">Cell membrane</location>
        <topology evidence="1">Multi-pass membrane protein</topology>
    </subcellularLocation>
</comment>
<dbReference type="GO" id="GO:0007165">
    <property type="term" value="P:signal transduction"/>
    <property type="evidence" value="ECO:0007669"/>
    <property type="project" value="UniProtKB-KW"/>
</dbReference>
<accession>A0A3B1BHH5</accession>
<evidence type="ECO:0000256" key="4">
    <source>
        <dbReference type="ARBA" id="ARBA00022500"/>
    </source>
</evidence>
<gene>
    <name evidence="10" type="ORF">MNBD_GAMMA24-397</name>
</gene>
<name>A0A3B1BHH5_9ZZZZ</name>
<dbReference type="GO" id="GO:0005886">
    <property type="term" value="C:plasma membrane"/>
    <property type="evidence" value="ECO:0007669"/>
    <property type="project" value="UniProtKB-SubCell"/>
</dbReference>
<evidence type="ECO:0000256" key="5">
    <source>
        <dbReference type="ARBA" id="ARBA00022692"/>
    </source>
</evidence>
<keyword evidence="5" id="KW-0812">Transmembrane</keyword>
<dbReference type="Gene3D" id="1.10.287.950">
    <property type="entry name" value="Methyl-accepting chemotaxis protein"/>
    <property type="match status" value="1"/>
</dbReference>
<dbReference type="PROSITE" id="PS50111">
    <property type="entry name" value="CHEMOTAXIS_TRANSDUC_2"/>
    <property type="match status" value="1"/>
</dbReference>
<evidence type="ECO:0000256" key="3">
    <source>
        <dbReference type="ARBA" id="ARBA00022481"/>
    </source>
</evidence>